<feature type="binding site" evidence="15">
    <location>
        <position position="135"/>
    </location>
    <ligand>
        <name>Ca(2+)</name>
        <dbReference type="ChEBI" id="CHEBI:29108"/>
        <label>1</label>
    </ligand>
</feature>
<dbReference type="PROSITE" id="PS00435">
    <property type="entry name" value="PEROXIDASE_1"/>
    <property type="match status" value="1"/>
</dbReference>
<evidence type="ECO:0000256" key="6">
    <source>
        <dbReference type="ARBA" id="ARBA00022723"/>
    </source>
</evidence>
<evidence type="ECO:0000256" key="18">
    <source>
        <dbReference type="SAM" id="SignalP"/>
    </source>
</evidence>
<proteinExistence type="inferred from homology"/>
<feature type="binding site" evidence="15">
    <location>
        <position position="262"/>
    </location>
    <ligand>
        <name>Ca(2+)</name>
        <dbReference type="ChEBI" id="CHEBI:29108"/>
        <label>2</label>
    </ligand>
</feature>
<keyword evidence="8" id="KW-0560">Oxidoreductase</keyword>
<dbReference type="Pfam" id="PF00141">
    <property type="entry name" value="peroxidase"/>
    <property type="match status" value="4"/>
</dbReference>
<dbReference type="AlphaFoldDB" id="A0A9E7I919"/>
<protein>
    <recommendedName>
        <fullName evidence="12">Peroxidase 1</fullName>
        <ecNumber evidence="3">1.11.1.7</ecNumber>
    </recommendedName>
</protein>
<evidence type="ECO:0000256" key="10">
    <source>
        <dbReference type="ARBA" id="ARBA00023157"/>
    </source>
</evidence>
<evidence type="ECO:0000313" key="21">
    <source>
        <dbReference type="Proteomes" id="UP001055439"/>
    </source>
</evidence>
<evidence type="ECO:0000256" key="1">
    <source>
        <dbReference type="ARBA" id="ARBA00000189"/>
    </source>
</evidence>
<dbReference type="GO" id="GO:0006979">
    <property type="term" value="P:response to oxidative stress"/>
    <property type="evidence" value="ECO:0007669"/>
    <property type="project" value="InterPro"/>
</dbReference>
<dbReference type="PROSITE" id="PS50873">
    <property type="entry name" value="PEROXIDASE_4"/>
    <property type="match status" value="1"/>
</dbReference>
<dbReference type="PRINTS" id="PR00458">
    <property type="entry name" value="PEROXIDASE"/>
</dbReference>
<evidence type="ECO:0000256" key="11">
    <source>
        <dbReference type="ARBA" id="ARBA00023324"/>
    </source>
</evidence>
<evidence type="ECO:0000256" key="8">
    <source>
        <dbReference type="ARBA" id="ARBA00023002"/>
    </source>
</evidence>
<dbReference type="CDD" id="cd00693">
    <property type="entry name" value="secretory_peroxidase"/>
    <property type="match status" value="1"/>
</dbReference>
<dbReference type="GO" id="GO:0140825">
    <property type="term" value="F:lactoperoxidase activity"/>
    <property type="evidence" value="ECO:0007669"/>
    <property type="project" value="UniProtKB-EC"/>
</dbReference>
<dbReference type="PANTHER" id="PTHR31388">
    <property type="entry name" value="PEROXIDASE 72-RELATED"/>
    <property type="match status" value="1"/>
</dbReference>
<feature type="binding site" evidence="15">
    <location>
        <position position="156"/>
    </location>
    <ligand>
        <name>Ca(2+)</name>
        <dbReference type="ChEBI" id="CHEBI:29108"/>
        <label>1</label>
    </ligand>
</feature>
<dbReference type="InterPro" id="IPR019793">
    <property type="entry name" value="Peroxidases_heam-ligand_BS"/>
</dbReference>
<evidence type="ECO:0000259" key="19">
    <source>
        <dbReference type="PROSITE" id="PS50873"/>
    </source>
</evidence>
<keyword evidence="5" id="KW-0349">Heme</keyword>
<dbReference type="OrthoDB" id="2113341at2759"/>
<feature type="domain" description="Plant heme peroxidase family profile" evidence="19">
    <location>
        <begin position="93"/>
        <end position="527"/>
    </location>
</feature>
<accession>A0A9E7I919</accession>
<dbReference type="InterPro" id="IPR002016">
    <property type="entry name" value="Haem_peroxidase"/>
</dbReference>
<reference evidence="20" key="1">
    <citation type="submission" date="2022-05" db="EMBL/GenBank/DDBJ databases">
        <title>The Musa troglodytarum L. genome provides insights into the mechanism of non-climacteric behaviour and enrichment of carotenoids.</title>
        <authorList>
            <person name="Wang J."/>
        </authorList>
    </citation>
    <scope>NUCLEOTIDE SEQUENCE</scope>
    <source>
        <tissue evidence="20">Leaf</tissue>
    </source>
</reference>
<comment type="catalytic activity">
    <reaction evidence="1">
        <text>2 a phenolic donor + H2O2 = 2 a phenolic radical donor + 2 H2O</text>
        <dbReference type="Rhea" id="RHEA:56136"/>
        <dbReference type="ChEBI" id="CHEBI:15377"/>
        <dbReference type="ChEBI" id="CHEBI:16240"/>
        <dbReference type="ChEBI" id="CHEBI:139520"/>
        <dbReference type="ChEBI" id="CHEBI:139521"/>
        <dbReference type="EC" id="1.11.1.7"/>
    </reaction>
</comment>
<dbReference type="EMBL" id="CP097511">
    <property type="protein sequence ID" value="URE47851.1"/>
    <property type="molecule type" value="Genomic_DNA"/>
</dbReference>
<dbReference type="GO" id="GO:0046872">
    <property type="term" value="F:metal ion binding"/>
    <property type="evidence" value="ECO:0007669"/>
    <property type="project" value="UniProtKB-KW"/>
</dbReference>
<keyword evidence="7 15" id="KW-0106">Calcium</keyword>
<evidence type="ECO:0000256" key="13">
    <source>
        <dbReference type="PIRSR" id="PIRSR600823-1"/>
    </source>
</evidence>
<dbReference type="PROSITE" id="PS00436">
    <property type="entry name" value="PEROXIDASE_2"/>
    <property type="match status" value="2"/>
</dbReference>
<feature type="binding site" evidence="15">
    <location>
        <position position="140"/>
    </location>
    <ligand>
        <name>Ca(2+)</name>
        <dbReference type="ChEBI" id="CHEBI:29108"/>
        <label>1</label>
    </ligand>
</feature>
<dbReference type="InterPro" id="IPR033905">
    <property type="entry name" value="Secretory_peroxidase"/>
</dbReference>
<dbReference type="InterPro" id="IPR010255">
    <property type="entry name" value="Haem_peroxidase_sf"/>
</dbReference>
<evidence type="ECO:0000313" key="20">
    <source>
        <dbReference type="EMBL" id="URE47851.1"/>
    </source>
</evidence>
<dbReference type="InterPro" id="IPR000823">
    <property type="entry name" value="Peroxidase_pln"/>
</dbReference>
<dbReference type="GO" id="GO:0042744">
    <property type="term" value="P:hydrogen peroxide catabolic process"/>
    <property type="evidence" value="ECO:0007669"/>
    <property type="project" value="UniProtKB-KW"/>
</dbReference>
<evidence type="ECO:0000256" key="5">
    <source>
        <dbReference type="ARBA" id="ARBA00022617"/>
    </source>
</evidence>
<organism evidence="20 21">
    <name type="scientific">Musa troglodytarum</name>
    <name type="common">fe'i banana</name>
    <dbReference type="NCBI Taxonomy" id="320322"/>
    <lineage>
        <taxon>Eukaryota</taxon>
        <taxon>Viridiplantae</taxon>
        <taxon>Streptophyta</taxon>
        <taxon>Embryophyta</taxon>
        <taxon>Tracheophyta</taxon>
        <taxon>Spermatophyta</taxon>
        <taxon>Magnoliopsida</taxon>
        <taxon>Liliopsida</taxon>
        <taxon>Zingiberales</taxon>
        <taxon>Musaceae</taxon>
        <taxon>Musa</taxon>
    </lineage>
</organism>
<keyword evidence="11" id="KW-0376">Hydrogen peroxide</keyword>
<keyword evidence="10 17" id="KW-1015">Disulfide bond</keyword>
<feature type="signal peptide" evidence="18">
    <location>
        <begin position="1"/>
        <end position="15"/>
    </location>
</feature>
<feature type="binding site" evidence="15">
    <location>
        <position position="138"/>
    </location>
    <ligand>
        <name>Ca(2+)</name>
        <dbReference type="ChEBI" id="CHEBI:29108"/>
        <label>1</label>
    </ligand>
</feature>
<feature type="binding site" evidence="15">
    <location>
        <position position="455"/>
    </location>
    <ligand>
        <name>Ca(2+)</name>
        <dbReference type="ChEBI" id="CHEBI:29108"/>
        <label>2</label>
    </ligand>
</feature>
<sequence length="527" mass="55798">MKPWLASGLLMSGSALLLRLHVTVKLRAIMELDSACSSEQLACHYKYRSISSLPSHLDSILRLYTYSVAMAGSVESFLKLCCLFCLVATSSGQLSPAFYSRTCPTLQTIVSLTMRTTVLLDPRMGASLLRLFFHDCFVNGCDASVLLDDTATFTGEKNAGPNANSLRGFDVIDTIKTAVELLCPGTVSCADILALAARDGVALLGGPSWTVALGRRDATTASQSAANSNLPGPGSSLSQLIAAFAAKGLNARDMTALSGAHTIGQARCLSPAFYSRSCPTLQTIVRQTMRTTVLLDPRMGASLLRLFFHDCFVNGCDASVLLDDTATFNGEKNAGPNANSLRGFEVIDTIKAEVELQCPGTVSCADILALAARDGVALGCDASVLLDDTATFTGEKNAPPNANSLRGFEVIDTIKAEVELACPRTVSCADILALAARDGPNNLAPLDVQTPNTFDNAYYRNLIAKRGLLHSDQELFNNGTLDALVRQYSTNAGAFAADFAAAMVRMGNISPLTGSSGVIRSNCRTVD</sequence>
<keyword evidence="6 15" id="KW-0479">Metal-binding</keyword>
<feature type="binding site" evidence="14">
    <location>
        <position position="231"/>
    </location>
    <ligand>
        <name>substrate</name>
    </ligand>
</feature>
<dbReference type="PANTHER" id="PTHR31388:SF5">
    <property type="entry name" value="PEROXIDASE"/>
    <property type="match status" value="1"/>
</dbReference>
<keyword evidence="21" id="KW-1185">Reference proteome</keyword>
<evidence type="ECO:0000256" key="16">
    <source>
        <dbReference type="PIRSR" id="PIRSR600823-4"/>
    </source>
</evidence>
<dbReference type="Gene3D" id="1.10.520.10">
    <property type="match status" value="3"/>
</dbReference>
<dbReference type="SUPFAM" id="SSF48113">
    <property type="entry name" value="Heme-dependent peroxidases"/>
    <property type="match status" value="3"/>
</dbReference>
<comment type="cofactor">
    <cofactor evidence="15">
        <name>Ca(2+)</name>
        <dbReference type="ChEBI" id="CHEBI:29108"/>
    </cofactor>
    <text evidence="15">Binds 2 calcium ions per subunit.</text>
</comment>
<dbReference type="FunFam" id="1.10.520.10:FF:000001">
    <property type="entry name" value="Peroxidase"/>
    <property type="match status" value="1"/>
</dbReference>
<evidence type="ECO:0000256" key="2">
    <source>
        <dbReference type="ARBA" id="ARBA00006873"/>
    </source>
</evidence>
<dbReference type="EC" id="1.11.1.7" evidence="3"/>
<evidence type="ECO:0000256" key="17">
    <source>
        <dbReference type="PIRSR" id="PIRSR600823-5"/>
    </source>
</evidence>
<dbReference type="Proteomes" id="UP001055439">
    <property type="component" value="Chromosome 9"/>
</dbReference>
<evidence type="ECO:0000256" key="7">
    <source>
        <dbReference type="ARBA" id="ARBA00022837"/>
    </source>
</evidence>
<evidence type="ECO:0000256" key="14">
    <source>
        <dbReference type="PIRSR" id="PIRSR600823-2"/>
    </source>
</evidence>
<feature type="binding site" evidence="15">
    <location>
        <position position="447"/>
    </location>
    <ligand>
        <name>Ca(2+)</name>
        <dbReference type="ChEBI" id="CHEBI:29108"/>
        <label>2</label>
    </ligand>
</feature>
<feature type="chain" id="PRO_5038725091" description="Peroxidase 1" evidence="18">
    <location>
        <begin position="16"/>
        <end position="527"/>
    </location>
</feature>
<comment type="cofactor">
    <cofactor evidence="15">
        <name>heme b</name>
        <dbReference type="ChEBI" id="CHEBI:60344"/>
    </cofactor>
    <text evidence="15">Binds 1 heme b (iron(II)-protoporphyrin IX) group per subunit.</text>
</comment>
<feature type="binding site" evidence="15">
    <location>
        <position position="142"/>
    </location>
    <ligand>
        <name>Ca(2+)</name>
        <dbReference type="ChEBI" id="CHEBI:29108"/>
        <label>1</label>
    </ligand>
</feature>
<evidence type="ECO:0000256" key="15">
    <source>
        <dbReference type="PIRSR" id="PIRSR600823-3"/>
    </source>
</evidence>
<dbReference type="PRINTS" id="PR00461">
    <property type="entry name" value="PLPEROXIDASE"/>
</dbReference>
<keyword evidence="4 20" id="KW-0575">Peroxidase</keyword>
<keyword evidence="9 15" id="KW-0408">Iron</keyword>
<dbReference type="GO" id="GO:0020037">
    <property type="term" value="F:heme binding"/>
    <property type="evidence" value="ECO:0007669"/>
    <property type="project" value="InterPro"/>
</dbReference>
<evidence type="ECO:0000256" key="9">
    <source>
        <dbReference type="ARBA" id="ARBA00023004"/>
    </source>
</evidence>
<evidence type="ECO:0000256" key="4">
    <source>
        <dbReference type="ARBA" id="ARBA00022559"/>
    </source>
</evidence>
<comment type="similarity">
    <text evidence="2">Belongs to the peroxidase family. Ascorbate peroxidase subfamily.</text>
</comment>
<feature type="site" description="Transition state stabilizer" evidence="16">
    <location>
        <position position="130"/>
    </location>
</feature>
<feature type="disulfide bond" evidence="17">
    <location>
        <begin position="103"/>
        <end position="183"/>
    </location>
</feature>
<dbReference type="InterPro" id="IPR019794">
    <property type="entry name" value="Peroxidases_AS"/>
</dbReference>
<feature type="active site" description="Proton acceptor" evidence="13">
    <location>
        <position position="134"/>
    </location>
</feature>
<gene>
    <name evidence="20" type="ORF">MUK42_24784</name>
</gene>
<feature type="binding site" description="axial binding residue" evidence="15">
    <location>
        <position position="261"/>
    </location>
    <ligand>
        <name>heme b</name>
        <dbReference type="ChEBI" id="CHEBI:60344"/>
    </ligand>
    <ligandPart>
        <name>Fe</name>
        <dbReference type="ChEBI" id="CHEBI:18248"/>
    </ligandPart>
</feature>
<name>A0A9E7I919_9LILI</name>
<feature type="binding site" evidence="15">
    <location>
        <position position="450"/>
    </location>
    <ligand>
        <name>Ca(2+)</name>
        <dbReference type="ChEBI" id="CHEBI:29108"/>
        <label>2</label>
    </ligand>
</feature>
<feature type="disulfide bond" evidence="17">
    <location>
        <begin position="268"/>
        <end position="422"/>
    </location>
</feature>
<keyword evidence="18" id="KW-0732">Signal</keyword>
<feature type="binding site" evidence="15">
    <location>
        <position position="144"/>
    </location>
    <ligand>
        <name>Ca(2+)</name>
        <dbReference type="ChEBI" id="CHEBI:29108"/>
        <label>1</label>
    </ligand>
</feature>
<feature type="disulfide bond" evidence="17">
    <location>
        <begin position="189"/>
        <end position="523"/>
    </location>
</feature>
<evidence type="ECO:0000256" key="12">
    <source>
        <dbReference type="ARBA" id="ARBA00072322"/>
    </source>
</evidence>
<feature type="disulfide bond" evidence="17">
    <location>
        <begin position="136"/>
        <end position="141"/>
    </location>
</feature>
<evidence type="ECO:0000256" key="3">
    <source>
        <dbReference type="ARBA" id="ARBA00012313"/>
    </source>
</evidence>